<reference evidence="5 6" key="1">
    <citation type="journal article" date="2013" name="Curr. Biol.">
        <title>The Genome of the Foraminiferan Reticulomyxa filosa.</title>
        <authorList>
            <person name="Glockner G."/>
            <person name="Hulsmann N."/>
            <person name="Schleicher M."/>
            <person name="Noegel A.A."/>
            <person name="Eichinger L."/>
            <person name="Gallinger C."/>
            <person name="Pawlowski J."/>
            <person name="Sierra R."/>
            <person name="Euteneuer U."/>
            <person name="Pillet L."/>
            <person name="Moustafa A."/>
            <person name="Platzer M."/>
            <person name="Groth M."/>
            <person name="Szafranski K."/>
            <person name="Schliwa M."/>
        </authorList>
    </citation>
    <scope>NUCLEOTIDE SEQUENCE [LARGE SCALE GENOMIC DNA]</scope>
</reference>
<sequence>MADSETNAEESIFSANKRLKLSVHDNTRDIFLNQQLSHVQSASDVIKAKQNSNHPRLSRSVIQSKSSVTLPNPMYKQQLKAGDIGVAQANKKKKKKSLKKSVKRVLVQFQKRGGEKTGNPIDIPVGFTVDKLELLINTLLKQTDEPVPYAFYYQPSLDSSDQSTGTYTYIYI</sequence>
<evidence type="ECO:0000256" key="3">
    <source>
        <dbReference type="ARBA" id="ARBA00022737"/>
    </source>
</evidence>
<evidence type="ECO:0000256" key="1">
    <source>
        <dbReference type="ARBA" id="ARBA00004123"/>
    </source>
</evidence>
<feature type="domain" description="NLE" evidence="4">
    <location>
        <begin position="105"/>
        <end position="154"/>
    </location>
</feature>
<dbReference type="InterPro" id="IPR012972">
    <property type="entry name" value="NLE"/>
</dbReference>
<comment type="subcellular location">
    <subcellularLocation>
        <location evidence="1">Nucleus</location>
    </subcellularLocation>
</comment>
<dbReference type="EMBL" id="ASPP01005140">
    <property type="protein sequence ID" value="ETO31085.1"/>
    <property type="molecule type" value="Genomic_DNA"/>
</dbReference>
<dbReference type="GO" id="GO:0005634">
    <property type="term" value="C:nucleus"/>
    <property type="evidence" value="ECO:0007669"/>
    <property type="project" value="UniProtKB-SubCell"/>
</dbReference>
<evidence type="ECO:0000256" key="2">
    <source>
        <dbReference type="ARBA" id="ARBA00022574"/>
    </source>
</evidence>
<dbReference type="Pfam" id="PF08154">
    <property type="entry name" value="NLE"/>
    <property type="match status" value="1"/>
</dbReference>
<protein>
    <recommendedName>
        <fullName evidence="4">NLE domain-containing protein</fullName>
    </recommendedName>
</protein>
<name>X6NXP7_RETFI</name>
<keyword evidence="3" id="KW-0677">Repeat</keyword>
<evidence type="ECO:0000313" key="6">
    <source>
        <dbReference type="Proteomes" id="UP000023152"/>
    </source>
</evidence>
<gene>
    <name evidence="5" type="ORF">RFI_06036</name>
</gene>
<organism evidence="5 6">
    <name type="scientific">Reticulomyxa filosa</name>
    <dbReference type="NCBI Taxonomy" id="46433"/>
    <lineage>
        <taxon>Eukaryota</taxon>
        <taxon>Sar</taxon>
        <taxon>Rhizaria</taxon>
        <taxon>Retaria</taxon>
        <taxon>Foraminifera</taxon>
        <taxon>Monothalamids</taxon>
        <taxon>Reticulomyxidae</taxon>
        <taxon>Reticulomyxa</taxon>
    </lineage>
</organism>
<evidence type="ECO:0000259" key="4">
    <source>
        <dbReference type="Pfam" id="PF08154"/>
    </source>
</evidence>
<keyword evidence="2" id="KW-0853">WD repeat</keyword>
<dbReference type="AlphaFoldDB" id="X6NXP7"/>
<keyword evidence="6" id="KW-1185">Reference proteome</keyword>
<accession>X6NXP7</accession>
<dbReference type="Proteomes" id="UP000023152">
    <property type="component" value="Unassembled WGS sequence"/>
</dbReference>
<comment type="caution">
    <text evidence="5">The sequence shown here is derived from an EMBL/GenBank/DDBJ whole genome shotgun (WGS) entry which is preliminary data.</text>
</comment>
<proteinExistence type="predicted"/>
<evidence type="ECO:0000313" key="5">
    <source>
        <dbReference type="EMBL" id="ETO31085.1"/>
    </source>
</evidence>